<keyword evidence="10" id="KW-1185">Reference proteome</keyword>
<feature type="transmembrane region" description="Helical" evidence="7">
    <location>
        <begin position="127"/>
        <end position="148"/>
    </location>
</feature>
<evidence type="ECO:0000256" key="3">
    <source>
        <dbReference type="ARBA" id="ARBA00022475"/>
    </source>
</evidence>
<dbReference type="AlphaFoldDB" id="A0A370L2C3"/>
<evidence type="ECO:0000256" key="5">
    <source>
        <dbReference type="ARBA" id="ARBA00022989"/>
    </source>
</evidence>
<dbReference type="OrthoDB" id="9766870at2"/>
<dbReference type="GO" id="GO:0055085">
    <property type="term" value="P:transmembrane transport"/>
    <property type="evidence" value="ECO:0007669"/>
    <property type="project" value="InterPro"/>
</dbReference>
<keyword evidence="5 7" id="KW-1133">Transmembrane helix</keyword>
<dbReference type="CDD" id="cd06261">
    <property type="entry name" value="TM_PBP2"/>
    <property type="match status" value="1"/>
</dbReference>
<evidence type="ECO:0000313" key="9">
    <source>
        <dbReference type="EMBL" id="RDJ22407.1"/>
    </source>
</evidence>
<evidence type="ECO:0000256" key="2">
    <source>
        <dbReference type="ARBA" id="ARBA00022448"/>
    </source>
</evidence>
<name>A0A370L2C3_9HYPH</name>
<protein>
    <submittedName>
        <fullName evidence="9">ABC transporter permease</fullName>
    </submittedName>
</protein>
<evidence type="ECO:0000313" key="10">
    <source>
        <dbReference type="Proteomes" id="UP000255207"/>
    </source>
</evidence>
<dbReference type="PANTHER" id="PTHR43386:SF25">
    <property type="entry name" value="PEPTIDE ABC TRANSPORTER PERMEASE PROTEIN"/>
    <property type="match status" value="1"/>
</dbReference>
<gene>
    <name evidence="9" type="ORF">DWE98_18300</name>
</gene>
<dbReference type="InterPro" id="IPR050366">
    <property type="entry name" value="BP-dependent_transpt_permease"/>
</dbReference>
<feature type="transmembrane region" description="Helical" evidence="7">
    <location>
        <begin position="28"/>
        <end position="48"/>
    </location>
</feature>
<comment type="similarity">
    <text evidence="7">Belongs to the binding-protein-dependent transport system permease family.</text>
</comment>
<dbReference type="EMBL" id="QQTP01000010">
    <property type="protein sequence ID" value="RDJ22407.1"/>
    <property type="molecule type" value="Genomic_DNA"/>
</dbReference>
<evidence type="ECO:0000256" key="1">
    <source>
        <dbReference type="ARBA" id="ARBA00004651"/>
    </source>
</evidence>
<dbReference type="InterPro" id="IPR000515">
    <property type="entry name" value="MetI-like"/>
</dbReference>
<evidence type="ECO:0000256" key="6">
    <source>
        <dbReference type="ARBA" id="ARBA00023136"/>
    </source>
</evidence>
<dbReference type="SUPFAM" id="SSF161098">
    <property type="entry name" value="MetI-like"/>
    <property type="match status" value="1"/>
</dbReference>
<dbReference type="PANTHER" id="PTHR43386">
    <property type="entry name" value="OLIGOPEPTIDE TRANSPORT SYSTEM PERMEASE PROTEIN APPC"/>
    <property type="match status" value="1"/>
</dbReference>
<comment type="caution">
    <text evidence="9">The sequence shown here is derived from an EMBL/GenBank/DDBJ whole genome shotgun (WGS) entry which is preliminary data.</text>
</comment>
<feature type="domain" description="ABC transmembrane type-1" evidence="8">
    <location>
        <begin position="88"/>
        <end position="277"/>
    </location>
</feature>
<dbReference type="Proteomes" id="UP000255207">
    <property type="component" value="Unassembled WGS sequence"/>
</dbReference>
<keyword evidence="4 7" id="KW-0812">Transmembrane</keyword>
<dbReference type="InterPro" id="IPR035906">
    <property type="entry name" value="MetI-like_sf"/>
</dbReference>
<evidence type="ECO:0000256" key="4">
    <source>
        <dbReference type="ARBA" id="ARBA00022692"/>
    </source>
</evidence>
<accession>A0A370L2C3</accession>
<evidence type="ECO:0000256" key="7">
    <source>
        <dbReference type="RuleBase" id="RU363032"/>
    </source>
</evidence>
<keyword evidence="2 7" id="KW-0813">Transport</keyword>
<dbReference type="RefSeq" id="WP_114830737.1">
    <property type="nucleotide sequence ID" value="NZ_QQTO01000005.1"/>
</dbReference>
<feature type="transmembrane region" description="Helical" evidence="7">
    <location>
        <begin position="209"/>
        <end position="234"/>
    </location>
</feature>
<dbReference type="GO" id="GO:0005886">
    <property type="term" value="C:plasma membrane"/>
    <property type="evidence" value="ECO:0007669"/>
    <property type="project" value="UniProtKB-SubCell"/>
</dbReference>
<sequence length="290" mass="30214">MSGEELLQGTAPHSVRGGHRHPWRAPGLLLPLAFVVLLGFAVCAPHWFTALEPDAVDTGTILLPPGPSHWFGTDQLGRDLFSRVVYGTSQSLSIGIGATLVACIGGILLGTAAALAPAAISRPLVRVIDILLAFPELLLALLVIAVLGRGPMNTLLAVGLSSIAGYARLVRSQVLQVKLSGYVEHAVTLGEHPWSVITRHIVPNTTRPLLILATIGVGGSVLSASSLSFLGLGVVPPAAEWGALLADGRNFLDIAPWVSLLPATVVAVSVIAITLLGRRLQTLLARGDVP</sequence>
<feature type="transmembrane region" description="Helical" evidence="7">
    <location>
        <begin position="92"/>
        <end position="115"/>
    </location>
</feature>
<organism evidence="9 10">
    <name type="scientific">Bosea caraganae</name>
    <dbReference type="NCBI Taxonomy" id="2763117"/>
    <lineage>
        <taxon>Bacteria</taxon>
        <taxon>Pseudomonadati</taxon>
        <taxon>Pseudomonadota</taxon>
        <taxon>Alphaproteobacteria</taxon>
        <taxon>Hyphomicrobiales</taxon>
        <taxon>Boseaceae</taxon>
        <taxon>Bosea</taxon>
    </lineage>
</organism>
<dbReference type="PROSITE" id="PS50928">
    <property type="entry name" value="ABC_TM1"/>
    <property type="match status" value="1"/>
</dbReference>
<feature type="transmembrane region" description="Helical" evidence="7">
    <location>
        <begin position="254"/>
        <end position="276"/>
    </location>
</feature>
<evidence type="ECO:0000259" key="8">
    <source>
        <dbReference type="PROSITE" id="PS50928"/>
    </source>
</evidence>
<dbReference type="Gene3D" id="1.10.3720.10">
    <property type="entry name" value="MetI-like"/>
    <property type="match status" value="1"/>
</dbReference>
<keyword evidence="6 7" id="KW-0472">Membrane</keyword>
<keyword evidence="3" id="KW-1003">Cell membrane</keyword>
<dbReference type="Pfam" id="PF00528">
    <property type="entry name" value="BPD_transp_1"/>
    <property type="match status" value="1"/>
</dbReference>
<comment type="subcellular location">
    <subcellularLocation>
        <location evidence="1 7">Cell membrane</location>
        <topology evidence="1 7">Multi-pass membrane protein</topology>
    </subcellularLocation>
</comment>
<proteinExistence type="inferred from homology"/>
<reference evidence="10" key="1">
    <citation type="submission" date="2018-07" db="EMBL/GenBank/DDBJ databases">
        <authorList>
            <person name="Safronova V.I."/>
            <person name="Chirak E.R."/>
            <person name="Sazanova A.L."/>
        </authorList>
    </citation>
    <scope>NUCLEOTIDE SEQUENCE [LARGE SCALE GENOMIC DNA]</scope>
    <source>
        <strain evidence="10">RCAM04685</strain>
    </source>
</reference>